<evidence type="ECO:0000313" key="2">
    <source>
        <dbReference type="EMBL" id="GFU04713.1"/>
    </source>
</evidence>
<gene>
    <name evidence="2" type="primary">PGBD4_599</name>
    <name evidence="2" type="ORF">NPIL_650691</name>
</gene>
<reference evidence="2" key="1">
    <citation type="submission" date="2020-08" db="EMBL/GenBank/DDBJ databases">
        <title>Multicomponent nature underlies the extraordinary mechanical properties of spider dragline silk.</title>
        <authorList>
            <person name="Kono N."/>
            <person name="Nakamura H."/>
            <person name="Mori M."/>
            <person name="Yoshida Y."/>
            <person name="Ohtoshi R."/>
            <person name="Malay A.D."/>
            <person name="Moran D.A.P."/>
            <person name="Tomita M."/>
            <person name="Numata K."/>
            <person name="Arakawa K."/>
        </authorList>
    </citation>
    <scope>NUCLEOTIDE SEQUENCE</scope>
</reference>
<proteinExistence type="predicted"/>
<accession>A0A8X6UCK3</accession>
<evidence type="ECO:0000313" key="3">
    <source>
        <dbReference type="Proteomes" id="UP000887013"/>
    </source>
</evidence>
<dbReference type="Proteomes" id="UP000887013">
    <property type="component" value="Unassembled WGS sequence"/>
</dbReference>
<name>A0A8X6UCK3_NEPPI</name>
<keyword evidence="3" id="KW-1185">Reference proteome</keyword>
<comment type="caution">
    <text evidence="2">The sequence shown here is derived from an EMBL/GenBank/DDBJ whole genome shotgun (WGS) entry which is preliminary data.</text>
</comment>
<protein>
    <submittedName>
        <fullName evidence="2">PiggyBac transposable element-derived protein 4</fullName>
    </submittedName>
</protein>
<organism evidence="2 3">
    <name type="scientific">Nephila pilipes</name>
    <name type="common">Giant wood spider</name>
    <name type="synonym">Nephila maculata</name>
    <dbReference type="NCBI Taxonomy" id="299642"/>
    <lineage>
        <taxon>Eukaryota</taxon>
        <taxon>Metazoa</taxon>
        <taxon>Ecdysozoa</taxon>
        <taxon>Arthropoda</taxon>
        <taxon>Chelicerata</taxon>
        <taxon>Arachnida</taxon>
        <taxon>Araneae</taxon>
        <taxon>Araneomorphae</taxon>
        <taxon>Entelegynae</taxon>
        <taxon>Araneoidea</taxon>
        <taxon>Nephilidae</taxon>
        <taxon>Nephila</taxon>
    </lineage>
</organism>
<feature type="domain" description="PiggyBac transposable element-derived protein" evidence="1">
    <location>
        <begin position="65"/>
        <end position="133"/>
    </location>
</feature>
<dbReference type="InterPro" id="IPR029526">
    <property type="entry name" value="PGBD"/>
</dbReference>
<dbReference type="EMBL" id="BMAW01077110">
    <property type="protein sequence ID" value="GFU04713.1"/>
    <property type="molecule type" value="Genomic_DNA"/>
</dbReference>
<evidence type="ECO:0000259" key="1">
    <source>
        <dbReference type="Pfam" id="PF13843"/>
    </source>
</evidence>
<dbReference type="AlphaFoldDB" id="A0A8X6UCK3"/>
<dbReference type="Pfam" id="PF13843">
    <property type="entry name" value="DDE_Tnp_1_7"/>
    <property type="match status" value="1"/>
</dbReference>
<dbReference type="OrthoDB" id="7615782at2759"/>
<sequence>MILVVTKSLLSDFSSDEETEMLDGLTQVLNFCEIDTSNPPRLPFTTNPAFHLNSDISDGTLKFLDIFFDDNLLEMIVTETNQYADRFIRNGNLQRNTRTKEEKRSSNILQGNVKRPDFEHFWSKNIQHQIPHLLLFLSKNHVSLMLSSHSSIFTFLG</sequence>